<gene>
    <name evidence="3" type="ORF">DJ70_14860</name>
</gene>
<evidence type="ECO:0000313" key="4">
    <source>
        <dbReference type="Proteomes" id="UP000216308"/>
    </source>
</evidence>
<proteinExistence type="predicted"/>
<organism evidence="3 4">
    <name type="scientific">Halorubrum halodurans</name>
    <dbReference type="NCBI Taxonomy" id="1383851"/>
    <lineage>
        <taxon>Archaea</taxon>
        <taxon>Methanobacteriati</taxon>
        <taxon>Methanobacteriota</taxon>
        <taxon>Stenosarchaea group</taxon>
        <taxon>Halobacteria</taxon>
        <taxon>Halobacteriales</taxon>
        <taxon>Haloferacaceae</taxon>
        <taxon>Halorubrum</taxon>
    </lineage>
</organism>
<dbReference type="EMBL" id="NHPJ01000131">
    <property type="protein sequence ID" value="OYR54119.1"/>
    <property type="molecule type" value="Genomic_DNA"/>
</dbReference>
<dbReference type="RefSeq" id="WP_094534363.1">
    <property type="nucleotide sequence ID" value="NZ_NHPJ01000131.1"/>
</dbReference>
<dbReference type="Pfam" id="PF10006">
    <property type="entry name" value="DUF2249"/>
    <property type="match status" value="1"/>
</dbReference>
<feature type="region of interest" description="Disordered" evidence="1">
    <location>
        <begin position="1"/>
        <end position="26"/>
    </location>
</feature>
<feature type="domain" description="DUF2249" evidence="2">
    <location>
        <begin position="21"/>
        <end position="89"/>
    </location>
</feature>
<evidence type="ECO:0000256" key="1">
    <source>
        <dbReference type="SAM" id="MobiDB-lite"/>
    </source>
</evidence>
<comment type="caution">
    <text evidence="3">The sequence shown here is derived from an EMBL/GenBank/DDBJ whole genome shotgun (WGS) entry which is preliminary data.</text>
</comment>
<name>A0A256IC49_9EURY</name>
<accession>A0A256IC49</accession>
<protein>
    <recommendedName>
        <fullName evidence="2">DUF2249 domain-containing protein</fullName>
    </recommendedName>
</protein>
<keyword evidence="4" id="KW-1185">Reference proteome</keyword>
<reference evidence="3 4" key="1">
    <citation type="journal article" date="2014" name="Front. Microbiol.">
        <title>Population and genomic analysis of the genus Halorubrum.</title>
        <authorList>
            <person name="Fullmer M.S."/>
            <person name="Soucy S.M."/>
            <person name="Swithers K.S."/>
            <person name="Makkay A.M."/>
            <person name="Wheeler R."/>
            <person name="Ventosa A."/>
            <person name="Gogarten J.P."/>
            <person name="Papke R.T."/>
        </authorList>
    </citation>
    <scope>NUCLEOTIDE SEQUENCE [LARGE SCALE GENOMIC DNA]</scope>
    <source>
        <strain evidence="3 4">Cb34</strain>
    </source>
</reference>
<evidence type="ECO:0000259" key="2">
    <source>
        <dbReference type="Pfam" id="PF10006"/>
    </source>
</evidence>
<dbReference type="AlphaFoldDB" id="A0A256IC49"/>
<dbReference type="OrthoDB" id="281801at2157"/>
<sequence length="90" mass="10236">MRTDRSETGRPGGGRPEADRTLDVRDVDGEPFEHIVAELERLPADESLLLVNGFEPEPLYAVLDRRGFEREATADRENGSEVWYVEIRHA</sequence>
<evidence type="ECO:0000313" key="3">
    <source>
        <dbReference type="EMBL" id="OYR54119.1"/>
    </source>
</evidence>
<dbReference type="Proteomes" id="UP000216308">
    <property type="component" value="Unassembled WGS sequence"/>
</dbReference>
<feature type="compositionally biased region" description="Basic and acidic residues" evidence="1">
    <location>
        <begin position="16"/>
        <end position="26"/>
    </location>
</feature>
<dbReference type="InterPro" id="IPR018720">
    <property type="entry name" value="DUF2249"/>
</dbReference>